<dbReference type="HAMAP" id="MF_00376">
    <property type="entry name" value="Dephospho_CoA_kinase"/>
    <property type="match status" value="1"/>
</dbReference>
<comment type="caution">
    <text evidence="3">The sequence shown here is derived from an EMBL/GenBank/DDBJ whole genome shotgun (WGS) entry which is preliminary data.</text>
</comment>
<dbReference type="Gene3D" id="3.40.50.300">
    <property type="entry name" value="P-loop containing nucleotide triphosphate hydrolases"/>
    <property type="match status" value="1"/>
</dbReference>
<dbReference type="GO" id="GO:0015937">
    <property type="term" value="P:coenzyme A biosynthetic process"/>
    <property type="evidence" value="ECO:0007669"/>
    <property type="project" value="InterPro"/>
</dbReference>
<dbReference type="SUPFAM" id="SSF52540">
    <property type="entry name" value="P-loop containing nucleoside triphosphate hydrolases"/>
    <property type="match status" value="1"/>
</dbReference>
<dbReference type="NCBIfam" id="TIGR00152">
    <property type="entry name" value="dephospho-CoA kinase"/>
    <property type="match status" value="1"/>
</dbReference>
<evidence type="ECO:0000256" key="1">
    <source>
        <dbReference type="ARBA" id="ARBA00022741"/>
    </source>
</evidence>
<sequence length="196" mass="21265">MRIGLTGGIGSGKSEVAAELERCGAFVIDTDEVARAAVAPGSPALAAIAENWPGTVVDGVLDRGALAEAVFEDDAERRKLNGLLHPEIRRIAFARESNAAPGQLIVHVVPLLFESDYARLVDRTVLVVAPPERRIARVMARDGADRDAVQARMRAQIDPERARALADEIIENDADIERLRDRSRDLYRRLAAAPNG</sequence>
<dbReference type="InterPro" id="IPR027417">
    <property type="entry name" value="P-loop_NTPase"/>
</dbReference>
<dbReference type="InterPro" id="IPR001977">
    <property type="entry name" value="Depp_CoAkinase"/>
</dbReference>
<accession>E6PGN2</accession>
<name>E6PGN2_9ZZZZ</name>
<dbReference type="GO" id="GO:0004140">
    <property type="term" value="F:dephospho-CoA kinase activity"/>
    <property type="evidence" value="ECO:0007669"/>
    <property type="project" value="UniProtKB-EC"/>
</dbReference>
<dbReference type="PANTHER" id="PTHR10695:SF46">
    <property type="entry name" value="BIFUNCTIONAL COENZYME A SYNTHASE-RELATED"/>
    <property type="match status" value="1"/>
</dbReference>
<proteinExistence type="inferred from homology"/>
<keyword evidence="3" id="KW-0808">Transferase</keyword>
<dbReference type="PROSITE" id="PS51219">
    <property type="entry name" value="DPCK"/>
    <property type="match status" value="1"/>
</dbReference>
<dbReference type="Pfam" id="PF01121">
    <property type="entry name" value="CoaE"/>
    <property type="match status" value="1"/>
</dbReference>
<reference evidence="3" key="1">
    <citation type="submission" date="2009-10" db="EMBL/GenBank/DDBJ databases">
        <title>Diversity of trophic interactions inside an arsenic-rich microbial ecosystem.</title>
        <authorList>
            <person name="Bertin P.N."/>
            <person name="Heinrich-Salmeron A."/>
            <person name="Pelletier E."/>
            <person name="Goulhen-Chollet F."/>
            <person name="Arsene-Ploetze F."/>
            <person name="Gallien S."/>
            <person name="Calteau A."/>
            <person name="Vallenet D."/>
            <person name="Casiot C."/>
            <person name="Chane-Woon-Ming B."/>
            <person name="Giloteaux L."/>
            <person name="Barakat M."/>
            <person name="Bonnefoy V."/>
            <person name="Bruneel O."/>
            <person name="Chandler M."/>
            <person name="Cleiss J."/>
            <person name="Duran R."/>
            <person name="Elbaz-Poulichet F."/>
            <person name="Fonknechten N."/>
            <person name="Lauga B."/>
            <person name="Mornico D."/>
            <person name="Ortet P."/>
            <person name="Schaeffer C."/>
            <person name="Siguier P."/>
            <person name="Alexander Thil Smith A."/>
            <person name="Van Dorsselaer A."/>
            <person name="Weissenbach J."/>
            <person name="Medigue C."/>
            <person name="Le Paslier D."/>
        </authorList>
    </citation>
    <scope>NUCLEOTIDE SEQUENCE</scope>
</reference>
<keyword evidence="3" id="KW-0418">Kinase</keyword>
<protein>
    <submittedName>
        <fullName evidence="3">Dephospho-CoA kinase (Dephosphocoenzyme A kinase)</fullName>
        <ecNumber evidence="3">2.7.1.24</ecNumber>
    </submittedName>
</protein>
<dbReference type="GO" id="GO:0005524">
    <property type="term" value="F:ATP binding"/>
    <property type="evidence" value="ECO:0007669"/>
    <property type="project" value="UniProtKB-KW"/>
</dbReference>
<organism evidence="3">
    <name type="scientific">mine drainage metagenome</name>
    <dbReference type="NCBI Taxonomy" id="410659"/>
    <lineage>
        <taxon>unclassified sequences</taxon>
        <taxon>metagenomes</taxon>
        <taxon>ecological metagenomes</taxon>
    </lineage>
</organism>
<evidence type="ECO:0000256" key="2">
    <source>
        <dbReference type="ARBA" id="ARBA00022840"/>
    </source>
</evidence>
<evidence type="ECO:0000313" key="3">
    <source>
        <dbReference type="EMBL" id="CBH75620.1"/>
    </source>
</evidence>
<dbReference type="AlphaFoldDB" id="E6PGN2"/>
<dbReference type="CDD" id="cd02022">
    <property type="entry name" value="DPCK"/>
    <property type="match status" value="1"/>
</dbReference>
<gene>
    <name evidence="3" type="primary">coaE</name>
    <name evidence="3" type="ORF">CARN1_2483</name>
</gene>
<dbReference type="PANTHER" id="PTHR10695">
    <property type="entry name" value="DEPHOSPHO-COA KINASE-RELATED"/>
    <property type="match status" value="1"/>
</dbReference>
<dbReference type="EMBL" id="CABL01000014">
    <property type="protein sequence ID" value="CBH75620.1"/>
    <property type="molecule type" value="Genomic_DNA"/>
</dbReference>
<keyword evidence="1" id="KW-0547">Nucleotide-binding</keyword>
<dbReference type="EC" id="2.7.1.24" evidence="3"/>
<keyword evidence="2" id="KW-0067">ATP-binding</keyword>